<keyword evidence="3 6" id="KW-0238">DNA-binding</keyword>
<gene>
    <name evidence="6" type="ORF">GGD88_002179</name>
</gene>
<accession>A0A7W6S1F3</accession>
<dbReference type="Pfam" id="PF00126">
    <property type="entry name" value="HTH_1"/>
    <property type="match status" value="1"/>
</dbReference>
<dbReference type="PRINTS" id="PR00039">
    <property type="entry name" value="HTHLYSR"/>
</dbReference>
<protein>
    <submittedName>
        <fullName evidence="6">DNA-binding transcriptional LysR family regulator</fullName>
    </submittedName>
</protein>
<proteinExistence type="inferred from homology"/>
<name>A0A7W6S1F3_9PROT</name>
<evidence type="ECO:0000256" key="3">
    <source>
        <dbReference type="ARBA" id="ARBA00023125"/>
    </source>
</evidence>
<evidence type="ECO:0000313" key="7">
    <source>
        <dbReference type="Proteomes" id="UP000555728"/>
    </source>
</evidence>
<evidence type="ECO:0000313" key="6">
    <source>
        <dbReference type="EMBL" id="MBB4286449.1"/>
    </source>
</evidence>
<dbReference type="FunFam" id="1.10.10.10:FF:000001">
    <property type="entry name" value="LysR family transcriptional regulator"/>
    <property type="match status" value="1"/>
</dbReference>
<keyword evidence="4" id="KW-0804">Transcription</keyword>
<dbReference type="PANTHER" id="PTHR30579:SF7">
    <property type="entry name" value="HTH-TYPE TRANSCRIPTIONAL REGULATOR LRHA-RELATED"/>
    <property type="match status" value="1"/>
</dbReference>
<dbReference type="GO" id="GO:0003677">
    <property type="term" value="F:DNA binding"/>
    <property type="evidence" value="ECO:0007669"/>
    <property type="project" value="UniProtKB-KW"/>
</dbReference>
<dbReference type="InterPro" id="IPR005119">
    <property type="entry name" value="LysR_subst-bd"/>
</dbReference>
<dbReference type="InterPro" id="IPR036390">
    <property type="entry name" value="WH_DNA-bd_sf"/>
</dbReference>
<dbReference type="EMBL" id="JACIGI010000016">
    <property type="protein sequence ID" value="MBB4286449.1"/>
    <property type="molecule type" value="Genomic_DNA"/>
</dbReference>
<organism evidence="6 7">
    <name type="scientific">Roseospira goensis</name>
    <dbReference type="NCBI Taxonomy" id="391922"/>
    <lineage>
        <taxon>Bacteria</taxon>
        <taxon>Pseudomonadati</taxon>
        <taxon>Pseudomonadota</taxon>
        <taxon>Alphaproteobacteria</taxon>
        <taxon>Rhodospirillales</taxon>
        <taxon>Rhodospirillaceae</taxon>
        <taxon>Roseospira</taxon>
    </lineage>
</organism>
<dbReference type="AlphaFoldDB" id="A0A7W6S1F3"/>
<dbReference type="InterPro" id="IPR036388">
    <property type="entry name" value="WH-like_DNA-bd_sf"/>
</dbReference>
<keyword evidence="7" id="KW-1185">Reference proteome</keyword>
<dbReference type="PROSITE" id="PS50931">
    <property type="entry name" value="HTH_LYSR"/>
    <property type="match status" value="1"/>
</dbReference>
<dbReference type="RefSeq" id="WP_184435324.1">
    <property type="nucleotide sequence ID" value="NZ_JACIGI010000016.1"/>
</dbReference>
<dbReference type="Pfam" id="PF03466">
    <property type="entry name" value="LysR_substrate"/>
    <property type="match status" value="1"/>
</dbReference>
<keyword evidence="2" id="KW-0805">Transcription regulation</keyword>
<comment type="similarity">
    <text evidence="1">Belongs to the LysR transcriptional regulatory family.</text>
</comment>
<dbReference type="PANTHER" id="PTHR30579">
    <property type="entry name" value="TRANSCRIPTIONAL REGULATOR"/>
    <property type="match status" value="1"/>
</dbReference>
<feature type="domain" description="HTH lysR-type" evidence="5">
    <location>
        <begin position="5"/>
        <end position="62"/>
    </location>
</feature>
<evidence type="ECO:0000256" key="1">
    <source>
        <dbReference type="ARBA" id="ARBA00009437"/>
    </source>
</evidence>
<dbReference type="Proteomes" id="UP000555728">
    <property type="component" value="Unassembled WGS sequence"/>
</dbReference>
<dbReference type="SUPFAM" id="SSF46785">
    <property type="entry name" value="Winged helix' DNA-binding domain"/>
    <property type="match status" value="1"/>
</dbReference>
<evidence type="ECO:0000259" key="5">
    <source>
        <dbReference type="PROSITE" id="PS50931"/>
    </source>
</evidence>
<dbReference type="SUPFAM" id="SSF53850">
    <property type="entry name" value="Periplasmic binding protein-like II"/>
    <property type="match status" value="1"/>
</dbReference>
<comment type="caution">
    <text evidence="6">The sequence shown here is derived from an EMBL/GenBank/DDBJ whole genome shotgun (WGS) entry which is preliminary data.</text>
</comment>
<evidence type="ECO:0000256" key="2">
    <source>
        <dbReference type="ARBA" id="ARBA00023015"/>
    </source>
</evidence>
<dbReference type="InterPro" id="IPR050176">
    <property type="entry name" value="LTTR"/>
</dbReference>
<dbReference type="Gene3D" id="3.40.190.10">
    <property type="entry name" value="Periplasmic binding protein-like II"/>
    <property type="match status" value="2"/>
</dbReference>
<sequence>MQRDLDLDLLRTFVAVAHHRNFTRAAAGIGRTQSAVSMQIRRLEAIVGVALFERTRTAVTITPAGETLQGYAHRLLRLNDEALARLREPEVNGLVRIGAPDDYATCLLPPVLSAFSKAHPLIQVEVTCEGSQDLRPRLDDGRLDLALVTQAPDAPGGQVIRREPLHWVAAPDFVFDPAAVVPLAVAPQGCACRALALAALDAQDRPWRIAYTTRSLALIQSAVTAGLGVSVLEAFSIPAGLVILDGRDGFPPLPDVLIALYRASGRASRAVDLAADYIMRALGPSPRPAESRSLSVASSR</sequence>
<reference evidence="6 7" key="1">
    <citation type="submission" date="2020-08" db="EMBL/GenBank/DDBJ databases">
        <title>Genome sequencing of Purple Non-Sulfur Bacteria from various extreme environments.</title>
        <authorList>
            <person name="Mayer M."/>
        </authorList>
    </citation>
    <scope>NUCLEOTIDE SEQUENCE [LARGE SCALE GENOMIC DNA]</scope>
    <source>
        <strain evidence="6 7">JA135</strain>
    </source>
</reference>
<evidence type="ECO:0000256" key="4">
    <source>
        <dbReference type="ARBA" id="ARBA00023163"/>
    </source>
</evidence>
<dbReference type="InterPro" id="IPR000847">
    <property type="entry name" value="LysR_HTH_N"/>
</dbReference>
<dbReference type="GO" id="GO:0003700">
    <property type="term" value="F:DNA-binding transcription factor activity"/>
    <property type="evidence" value="ECO:0007669"/>
    <property type="project" value="InterPro"/>
</dbReference>
<dbReference type="Gene3D" id="1.10.10.10">
    <property type="entry name" value="Winged helix-like DNA-binding domain superfamily/Winged helix DNA-binding domain"/>
    <property type="match status" value="1"/>
</dbReference>